<dbReference type="InterPro" id="IPR010625">
    <property type="entry name" value="CHCH"/>
</dbReference>
<organism evidence="3 4">
    <name type="scientific">Desmophyllum pertusum</name>
    <dbReference type="NCBI Taxonomy" id="174260"/>
    <lineage>
        <taxon>Eukaryota</taxon>
        <taxon>Metazoa</taxon>
        <taxon>Cnidaria</taxon>
        <taxon>Anthozoa</taxon>
        <taxon>Hexacorallia</taxon>
        <taxon>Scleractinia</taxon>
        <taxon>Caryophylliina</taxon>
        <taxon>Caryophylliidae</taxon>
        <taxon>Desmophyllum</taxon>
    </lineage>
</organism>
<dbReference type="Pfam" id="PF06747">
    <property type="entry name" value="CHCH"/>
    <property type="match status" value="1"/>
</dbReference>
<feature type="domain" description="CHCH" evidence="2">
    <location>
        <begin position="44"/>
        <end position="78"/>
    </location>
</feature>
<dbReference type="GO" id="GO:0005761">
    <property type="term" value="C:mitochondrial ribosome"/>
    <property type="evidence" value="ECO:0007669"/>
    <property type="project" value="InterPro"/>
</dbReference>
<dbReference type="OrthoDB" id="5825849at2759"/>
<dbReference type="AlphaFoldDB" id="A0A9X0A298"/>
<evidence type="ECO:0000313" key="3">
    <source>
        <dbReference type="EMBL" id="KAJ7392137.1"/>
    </source>
</evidence>
<dbReference type="InterPro" id="IPR009069">
    <property type="entry name" value="Cys_alpha_HP_mot_SF"/>
</dbReference>
<evidence type="ECO:0000256" key="1">
    <source>
        <dbReference type="ARBA" id="ARBA00023157"/>
    </source>
</evidence>
<evidence type="ECO:0000259" key="2">
    <source>
        <dbReference type="Pfam" id="PF06747"/>
    </source>
</evidence>
<gene>
    <name evidence="3" type="primary">CHCHD1</name>
    <name evidence="3" type="ORF">OS493_013509</name>
</gene>
<dbReference type="PROSITE" id="PS51808">
    <property type="entry name" value="CHCH"/>
    <property type="match status" value="1"/>
</dbReference>
<sequence>MVNLTTIAQGRKPLLIYGVKRGKVPTKLRPHMLLRKEMGGKAQCVNEMTKLMACWKSNGFEDTRCTREVNIFMDCVSKQLETSKSSGSSSYTQDEVNATLKQYTPYLTRSRGHKN</sequence>
<proteinExistence type="predicted"/>
<dbReference type="PANTHER" id="PTHR31278:SF2">
    <property type="entry name" value="SMALL RIBOSOMAL SUBUNIT PROTEIN MS37"/>
    <property type="match status" value="1"/>
</dbReference>
<dbReference type="InterPro" id="IPR033620">
    <property type="entry name" value="Ribosomal_mS37_met"/>
</dbReference>
<dbReference type="EMBL" id="MU825402">
    <property type="protein sequence ID" value="KAJ7392137.1"/>
    <property type="molecule type" value="Genomic_DNA"/>
</dbReference>
<dbReference type="GO" id="GO:0003723">
    <property type="term" value="F:RNA binding"/>
    <property type="evidence" value="ECO:0007669"/>
    <property type="project" value="TreeGrafter"/>
</dbReference>
<reference evidence="3" key="1">
    <citation type="submission" date="2023-01" db="EMBL/GenBank/DDBJ databases">
        <title>Genome assembly of the deep-sea coral Lophelia pertusa.</title>
        <authorList>
            <person name="Herrera S."/>
            <person name="Cordes E."/>
        </authorList>
    </citation>
    <scope>NUCLEOTIDE SEQUENCE</scope>
    <source>
        <strain evidence="3">USNM1676648</strain>
        <tissue evidence="3">Polyp</tissue>
    </source>
</reference>
<dbReference type="Proteomes" id="UP001163046">
    <property type="component" value="Unassembled WGS sequence"/>
</dbReference>
<dbReference type="GO" id="GO:0032543">
    <property type="term" value="P:mitochondrial translation"/>
    <property type="evidence" value="ECO:0007669"/>
    <property type="project" value="InterPro"/>
</dbReference>
<accession>A0A9X0A298</accession>
<dbReference type="SUPFAM" id="SSF47072">
    <property type="entry name" value="Cysteine alpha-hairpin motif"/>
    <property type="match status" value="1"/>
</dbReference>
<dbReference type="PANTHER" id="PTHR31278">
    <property type="entry name" value="CHCHD1"/>
    <property type="match status" value="1"/>
</dbReference>
<name>A0A9X0A298_9CNID</name>
<comment type="caution">
    <text evidence="3">The sequence shown here is derived from an EMBL/GenBank/DDBJ whole genome shotgun (WGS) entry which is preliminary data.</text>
</comment>
<keyword evidence="1" id="KW-1015">Disulfide bond</keyword>
<protein>
    <submittedName>
        <fullName evidence="3">Mitochondrial translation</fullName>
    </submittedName>
</protein>
<evidence type="ECO:0000313" key="4">
    <source>
        <dbReference type="Proteomes" id="UP001163046"/>
    </source>
</evidence>
<keyword evidence="4" id="KW-1185">Reference proteome</keyword>